<dbReference type="GO" id="GO:0000166">
    <property type="term" value="F:nucleotide binding"/>
    <property type="evidence" value="ECO:0007669"/>
    <property type="project" value="UniProtKB-KW"/>
</dbReference>
<dbReference type="SUPFAM" id="SSF52343">
    <property type="entry name" value="Ferredoxin reductase-like, C-terminal NADP-linked domain"/>
    <property type="match status" value="1"/>
</dbReference>
<gene>
    <name evidence="5" type="ORF">MNBD_NITROSPINAE01-939</name>
</gene>
<sequence length="271" mass="29906">MSNDECNAVVIQRVEVSPGLMIMRVRPNSGELADFKPGQFGVLGLPGSAPRFEVSDPEDELPNPDKLIKRAYSVASSSVSKEYIEFYISIVRSGALTPRLFALGAGDKLFMAPKFKGVFTIENAPETANIVMISTGTGLAPYMSFIRTKLPKSSKERRFAIIHGARHSWDLGYRSELITLSNVCSNFTYIPSVSRPNEEHVEWTGVAGYVQDVWKSGVVEKVWGFAPTPENSHIFLCGNPAMVEAALSLVEGAGFREHKKKEPGEVHLEKW</sequence>
<dbReference type="InterPro" id="IPR017927">
    <property type="entry name" value="FAD-bd_FR_type"/>
</dbReference>
<dbReference type="Pfam" id="PF00175">
    <property type="entry name" value="NAD_binding_1"/>
    <property type="match status" value="1"/>
</dbReference>
<dbReference type="AlphaFoldDB" id="A0A3B1CTJ7"/>
<keyword evidence="3" id="KW-0547">Nucleotide-binding</keyword>
<protein>
    <recommendedName>
        <fullName evidence="2">ferredoxin--NADP(+) reductase</fullName>
        <ecNumber evidence="2">1.18.1.2</ecNumber>
    </recommendedName>
</protein>
<dbReference type="InterPro" id="IPR033892">
    <property type="entry name" value="FNR_bac"/>
</dbReference>
<evidence type="ECO:0000313" key="5">
    <source>
        <dbReference type="EMBL" id="VAX22425.1"/>
    </source>
</evidence>
<dbReference type="EMBL" id="UOGC01000137">
    <property type="protein sequence ID" value="VAX22425.1"/>
    <property type="molecule type" value="Genomic_DNA"/>
</dbReference>
<dbReference type="InterPro" id="IPR039261">
    <property type="entry name" value="FNR_nucleotide-bd"/>
</dbReference>
<dbReference type="Gene3D" id="2.40.30.10">
    <property type="entry name" value="Translation factors"/>
    <property type="match status" value="1"/>
</dbReference>
<dbReference type="EC" id="1.18.1.2" evidence="2"/>
<keyword evidence="5" id="KW-0560">Oxidoreductase</keyword>
<evidence type="ECO:0000259" key="4">
    <source>
        <dbReference type="PROSITE" id="PS51384"/>
    </source>
</evidence>
<dbReference type="InterPro" id="IPR001433">
    <property type="entry name" value="OxRdtase_FAD/NAD-bd"/>
</dbReference>
<dbReference type="PANTHER" id="PTHR47878:SF2">
    <property type="entry name" value="OXIDOREDUCTASE FAD_NAD(P)-BINDING DOMAIN PROTEIN"/>
    <property type="match status" value="1"/>
</dbReference>
<dbReference type="CDD" id="cd06195">
    <property type="entry name" value="FNR1"/>
    <property type="match status" value="1"/>
</dbReference>
<dbReference type="GO" id="GO:0004324">
    <property type="term" value="F:ferredoxin-NADP+ reductase activity"/>
    <property type="evidence" value="ECO:0007669"/>
    <property type="project" value="UniProtKB-EC"/>
</dbReference>
<proteinExistence type="inferred from homology"/>
<dbReference type="InterPro" id="IPR051930">
    <property type="entry name" value="FNR_type-1"/>
</dbReference>
<dbReference type="InterPro" id="IPR001709">
    <property type="entry name" value="Flavoprot_Pyr_Nucl_cyt_Rdtase"/>
</dbReference>
<dbReference type="PRINTS" id="PR00371">
    <property type="entry name" value="FPNCR"/>
</dbReference>
<comment type="similarity">
    <text evidence="1">Belongs to the ferredoxin--NADP reductase type 1 family.</text>
</comment>
<dbReference type="InterPro" id="IPR017938">
    <property type="entry name" value="Riboflavin_synthase-like_b-brl"/>
</dbReference>
<dbReference type="Gene3D" id="3.40.50.80">
    <property type="entry name" value="Nucleotide-binding domain of ferredoxin-NADP reductase (FNR) module"/>
    <property type="match status" value="1"/>
</dbReference>
<evidence type="ECO:0000256" key="2">
    <source>
        <dbReference type="ARBA" id="ARBA00013223"/>
    </source>
</evidence>
<evidence type="ECO:0000256" key="3">
    <source>
        <dbReference type="ARBA" id="ARBA00022741"/>
    </source>
</evidence>
<reference evidence="5" key="1">
    <citation type="submission" date="2018-06" db="EMBL/GenBank/DDBJ databases">
        <authorList>
            <person name="Zhirakovskaya E."/>
        </authorList>
    </citation>
    <scope>NUCLEOTIDE SEQUENCE</scope>
</reference>
<evidence type="ECO:0000256" key="1">
    <source>
        <dbReference type="ARBA" id="ARBA00008312"/>
    </source>
</evidence>
<accession>A0A3B1CTJ7</accession>
<feature type="domain" description="FAD-binding FR-type" evidence="4">
    <location>
        <begin position="3"/>
        <end position="122"/>
    </location>
</feature>
<organism evidence="5">
    <name type="scientific">hydrothermal vent metagenome</name>
    <dbReference type="NCBI Taxonomy" id="652676"/>
    <lineage>
        <taxon>unclassified sequences</taxon>
        <taxon>metagenomes</taxon>
        <taxon>ecological metagenomes</taxon>
    </lineage>
</organism>
<dbReference type="PROSITE" id="PS51384">
    <property type="entry name" value="FAD_FR"/>
    <property type="match status" value="1"/>
</dbReference>
<name>A0A3B1CTJ7_9ZZZZ</name>
<dbReference type="SUPFAM" id="SSF63380">
    <property type="entry name" value="Riboflavin synthase domain-like"/>
    <property type="match status" value="1"/>
</dbReference>
<dbReference type="PANTHER" id="PTHR47878">
    <property type="entry name" value="OXIDOREDUCTASE FAD/NAD(P)-BINDING DOMAIN PROTEIN"/>
    <property type="match status" value="1"/>
</dbReference>